<dbReference type="STRING" id="32507.ENSNBRP00000030187"/>
<reference evidence="6" key="2">
    <citation type="submission" date="2025-09" db="UniProtKB">
        <authorList>
            <consortium name="Ensembl"/>
        </authorList>
    </citation>
    <scope>IDENTIFICATION</scope>
</reference>
<evidence type="ECO:0000256" key="2">
    <source>
        <dbReference type="ARBA" id="ARBA00022553"/>
    </source>
</evidence>
<name>A0A3Q4IES6_NEOBR</name>
<evidence type="ECO:0000256" key="3">
    <source>
        <dbReference type="ARBA" id="ARBA00022737"/>
    </source>
</evidence>
<keyword evidence="7" id="KW-1185">Reference proteome</keyword>
<evidence type="ECO:0000256" key="4">
    <source>
        <dbReference type="ARBA" id="ARBA00023136"/>
    </source>
</evidence>
<protein>
    <submittedName>
        <fullName evidence="6">Si:dkeyp-77c8.3</fullName>
    </submittedName>
</protein>
<dbReference type="PANTHER" id="PTHR14514">
    <property type="entry name" value="PKA ANCHORING PROTEIN"/>
    <property type="match status" value="1"/>
</dbReference>
<dbReference type="Ensembl" id="ENSNBRT00000030955.1">
    <property type="protein sequence ID" value="ENSNBRP00000030187.1"/>
    <property type="gene ID" value="ENSNBRG00000022964.1"/>
</dbReference>
<evidence type="ECO:0000313" key="6">
    <source>
        <dbReference type="Ensembl" id="ENSNBRP00000030187.1"/>
    </source>
</evidence>
<dbReference type="Proteomes" id="UP000261580">
    <property type="component" value="Unassembled WGS sequence"/>
</dbReference>
<dbReference type="OMA" id="CPVESSF"/>
<comment type="subcellular location">
    <subcellularLocation>
        <location evidence="1">Endomembrane system</location>
    </subcellularLocation>
</comment>
<keyword evidence="3" id="KW-0677">Repeat</keyword>
<dbReference type="GeneTree" id="ENSGT00940000176966"/>
<proteinExistence type="predicted"/>
<keyword evidence="2" id="KW-0597">Phosphoprotein</keyword>
<accession>A0A3Q4IES6</accession>
<reference evidence="6" key="1">
    <citation type="submission" date="2025-08" db="UniProtKB">
        <authorList>
            <consortium name="Ensembl"/>
        </authorList>
    </citation>
    <scope>IDENTIFICATION</scope>
</reference>
<organism evidence="6 7">
    <name type="scientific">Neolamprologus brichardi</name>
    <name type="common">Fairy cichlid</name>
    <name type="synonym">Lamprologus brichardi</name>
    <dbReference type="NCBI Taxonomy" id="32507"/>
    <lineage>
        <taxon>Eukaryota</taxon>
        <taxon>Metazoa</taxon>
        <taxon>Chordata</taxon>
        <taxon>Craniata</taxon>
        <taxon>Vertebrata</taxon>
        <taxon>Euteleostomi</taxon>
        <taxon>Actinopterygii</taxon>
        <taxon>Neopterygii</taxon>
        <taxon>Teleostei</taxon>
        <taxon>Neoteleostei</taxon>
        <taxon>Acanthomorphata</taxon>
        <taxon>Ovalentaria</taxon>
        <taxon>Cichlomorphae</taxon>
        <taxon>Cichliformes</taxon>
        <taxon>Cichlidae</taxon>
        <taxon>African cichlids</taxon>
        <taxon>Pseudocrenilabrinae</taxon>
        <taxon>Lamprologini</taxon>
        <taxon>Neolamprologus</taxon>
    </lineage>
</organism>
<feature type="region of interest" description="Disordered" evidence="5">
    <location>
        <begin position="90"/>
        <end position="112"/>
    </location>
</feature>
<evidence type="ECO:0000313" key="7">
    <source>
        <dbReference type="Proteomes" id="UP000261580"/>
    </source>
</evidence>
<dbReference type="Bgee" id="ENSNBRG00000022964">
    <property type="expression patterns" value="Expressed in zone of skin and 3 other cell types or tissues"/>
</dbReference>
<dbReference type="AlphaFoldDB" id="A0A3Q4IES6"/>
<evidence type="ECO:0000256" key="5">
    <source>
        <dbReference type="SAM" id="MobiDB-lite"/>
    </source>
</evidence>
<keyword evidence="4" id="KW-0472">Membrane</keyword>
<evidence type="ECO:0000256" key="1">
    <source>
        <dbReference type="ARBA" id="ARBA00004308"/>
    </source>
</evidence>
<dbReference type="PANTHER" id="PTHR14514:SF4">
    <property type="entry name" value="NESPRIN-2"/>
    <property type="match status" value="1"/>
</dbReference>
<sequence>MSPTAMAQQVDEAQECRAAALAQVALLSQLRGAVAENRDTLEHLEDQWSSAAQDAANIIQSKEAQLQMVTDYCQRIQTAKNAVDKATTELDALQSPQKSSSKEAERLGSLQRSMEENRTALGELLVTHSKLCPHLTRYERAIAETEQKNLQETWRVLERTVESMLHHT</sequence>